<gene>
    <name evidence="1" type="ORF">EJF14_60426</name>
</gene>
<protein>
    <submittedName>
        <fullName evidence="1">Uncharacterized protein</fullName>
    </submittedName>
</protein>
<accession>A0ACD0WQT8</accession>
<proteinExistence type="predicted"/>
<evidence type="ECO:0000313" key="1">
    <source>
        <dbReference type="EMBL" id="QFZ29912.1"/>
    </source>
</evidence>
<keyword evidence="2" id="KW-1185">Reference proteome</keyword>
<name>A0ACD0WQT8_CLALS</name>
<evidence type="ECO:0000313" key="2">
    <source>
        <dbReference type="Proteomes" id="UP000326582"/>
    </source>
</evidence>
<sequence length="174" mass="19311">MLVKSTLLSFNLDRELASFSSVVPLLDPVDRTQRGEGFPKDFAWLKVFAFNCDTFVVVDVTSGTVLGLVCVRESWVELRGVELEVFCVQSHGELRRCFFGGGERKRYYNNFLIASYDFPTPVRNGSIRLAGCACVQGMPSSVSGAIVRKQNAKHTTKRTIDNSTIAQSKQSQSC</sequence>
<organism evidence="1 2">
    <name type="scientific">Clavispora lusitaniae</name>
    <name type="common">Candida lusitaniae</name>
    <dbReference type="NCBI Taxonomy" id="36911"/>
    <lineage>
        <taxon>Eukaryota</taxon>
        <taxon>Fungi</taxon>
        <taxon>Dikarya</taxon>
        <taxon>Ascomycota</taxon>
        <taxon>Saccharomycotina</taxon>
        <taxon>Pichiomycetes</taxon>
        <taxon>Metschnikowiaceae</taxon>
        <taxon>Clavispora</taxon>
    </lineage>
</organism>
<reference evidence="2" key="1">
    <citation type="journal article" date="2019" name="MBio">
        <title>Comparative genomics for the elucidation of multidrug resistance (MDR) in Candida lusitaniae.</title>
        <authorList>
            <person name="Kannan A."/>
            <person name="Asner S.A."/>
            <person name="Trachsel E."/>
            <person name="Kelly S."/>
            <person name="Parker J."/>
            <person name="Sanglard D."/>
        </authorList>
    </citation>
    <scope>NUCLEOTIDE SEQUENCE [LARGE SCALE GENOMIC DNA]</scope>
    <source>
        <strain evidence="2">P1</strain>
    </source>
</reference>
<dbReference type="Proteomes" id="UP000326582">
    <property type="component" value="Chromosome 6"/>
</dbReference>
<dbReference type="EMBL" id="CP038489">
    <property type="protein sequence ID" value="QFZ29912.1"/>
    <property type="molecule type" value="Genomic_DNA"/>
</dbReference>